<proteinExistence type="predicted"/>
<dbReference type="EMBL" id="UZAM01006617">
    <property type="protein sequence ID" value="VDO91997.1"/>
    <property type="molecule type" value="Genomic_DNA"/>
</dbReference>
<gene>
    <name evidence="2" type="ORF">SBAD_LOCUS753</name>
</gene>
<evidence type="ECO:0000313" key="2">
    <source>
        <dbReference type="EMBL" id="VDO91997.1"/>
    </source>
</evidence>
<reference evidence="4" key="1">
    <citation type="submission" date="2016-06" db="UniProtKB">
        <authorList>
            <consortium name="WormBaseParasite"/>
        </authorList>
    </citation>
    <scope>IDENTIFICATION</scope>
</reference>
<organism evidence="4">
    <name type="scientific">Soboliphyme baturini</name>
    <dbReference type="NCBI Taxonomy" id="241478"/>
    <lineage>
        <taxon>Eukaryota</taxon>
        <taxon>Metazoa</taxon>
        <taxon>Ecdysozoa</taxon>
        <taxon>Nematoda</taxon>
        <taxon>Enoplea</taxon>
        <taxon>Dorylaimia</taxon>
        <taxon>Dioctophymatida</taxon>
        <taxon>Dioctophymatoidea</taxon>
        <taxon>Soboliphymatidae</taxon>
        <taxon>Soboliphyme</taxon>
    </lineage>
</organism>
<dbReference type="AlphaFoldDB" id="A0A183IAV9"/>
<reference evidence="2 3" key="2">
    <citation type="submission" date="2018-11" db="EMBL/GenBank/DDBJ databases">
        <authorList>
            <consortium name="Pathogen Informatics"/>
        </authorList>
    </citation>
    <scope>NUCLEOTIDE SEQUENCE [LARGE SCALE GENOMIC DNA]</scope>
</reference>
<keyword evidence="3" id="KW-1185">Reference proteome</keyword>
<protein>
    <submittedName>
        <fullName evidence="2 4">Uncharacterized protein</fullName>
    </submittedName>
</protein>
<feature type="region of interest" description="Disordered" evidence="1">
    <location>
        <begin position="44"/>
        <end position="68"/>
    </location>
</feature>
<name>A0A183IAV9_9BILA</name>
<dbReference type="Proteomes" id="UP000270296">
    <property type="component" value="Unassembled WGS sequence"/>
</dbReference>
<accession>A0A183IAV9</accession>
<evidence type="ECO:0000313" key="4">
    <source>
        <dbReference type="WBParaSite" id="SBAD_0000077601-mRNA-1"/>
    </source>
</evidence>
<sequence>MLTAAGISTGKTCLIFGAGCFLPENGEEMQEVQRWAFFLVRSEGHGSPSATKAPERRRGQTRANGQAANKDQLLIHVVPASISADTSNCNAINCWQRQRPTPQV</sequence>
<evidence type="ECO:0000256" key="1">
    <source>
        <dbReference type="SAM" id="MobiDB-lite"/>
    </source>
</evidence>
<dbReference type="WBParaSite" id="SBAD_0000077601-mRNA-1">
    <property type="protein sequence ID" value="SBAD_0000077601-mRNA-1"/>
    <property type="gene ID" value="SBAD_0000077601"/>
</dbReference>
<evidence type="ECO:0000313" key="3">
    <source>
        <dbReference type="Proteomes" id="UP000270296"/>
    </source>
</evidence>